<organism evidence="2 3">
    <name type="scientific">Hapsidospora chrysogenum (strain ATCC 11550 / CBS 779.69 / DSM 880 / IAM 14645 / JCM 23072 / IMI 49137)</name>
    <name type="common">Acremonium chrysogenum</name>
    <dbReference type="NCBI Taxonomy" id="857340"/>
    <lineage>
        <taxon>Eukaryota</taxon>
        <taxon>Fungi</taxon>
        <taxon>Dikarya</taxon>
        <taxon>Ascomycota</taxon>
        <taxon>Pezizomycotina</taxon>
        <taxon>Sordariomycetes</taxon>
        <taxon>Hypocreomycetidae</taxon>
        <taxon>Hypocreales</taxon>
        <taxon>Bionectriaceae</taxon>
        <taxon>Hapsidospora</taxon>
    </lineage>
</organism>
<proteinExistence type="predicted"/>
<dbReference type="OrthoDB" id="185373at2759"/>
<dbReference type="AlphaFoldDB" id="A0A086T300"/>
<protein>
    <submittedName>
        <fullName evidence="2">Uncharacterized protein</fullName>
    </submittedName>
</protein>
<reference evidence="3" key="1">
    <citation type="journal article" date="2014" name="Genome Announc.">
        <title>Genome sequence and annotation of Acremonium chrysogenum, producer of the beta-lactam antibiotic cephalosporin C.</title>
        <authorList>
            <person name="Terfehr D."/>
            <person name="Dahlmann T.A."/>
            <person name="Specht T."/>
            <person name="Zadra I."/>
            <person name="Kuernsteiner H."/>
            <person name="Kueck U."/>
        </authorList>
    </citation>
    <scope>NUCLEOTIDE SEQUENCE [LARGE SCALE GENOMIC DNA]</scope>
    <source>
        <strain evidence="3">ATCC 11550 / CBS 779.69 / DSM 880 / IAM 14645 / JCM 23072 / IMI 49137</strain>
    </source>
</reference>
<evidence type="ECO:0000313" key="3">
    <source>
        <dbReference type="Proteomes" id="UP000029964"/>
    </source>
</evidence>
<keyword evidence="3" id="KW-1185">Reference proteome</keyword>
<dbReference type="STRING" id="857340.A0A086T300"/>
<comment type="caution">
    <text evidence="2">The sequence shown here is derived from an EMBL/GenBank/DDBJ whole genome shotgun (WGS) entry which is preliminary data.</text>
</comment>
<feature type="compositionally biased region" description="Basic and acidic residues" evidence="1">
    <location>
        <begin position="963"/>
        <end position="973"/>
    </location>
</feature>
<name>A0A086T300_HAPC1</name>
<accession>A0A086T300</accession>
<feature type="compositionally biased region" description="Basic and acidic residues" evidence="1">
    <location>
        <begin position="942"/>
        <end position="951"/>
    </location>
</feature>
<dbReference type="EMBL" id="JPKY01000063">
    <property type="protein sequence ID" value="KFH43732.1"/>
    <property type="molecule type" value="Genomic_DNA"/>
</dbReference>
<feature type="region of interest" description="Disordered" evidence="1">
    <location>
        <begin position="596"/>
        <end position="623"/>
    </location>
</feature>
<feature type="compositionally biased region" description="Polar residues" evidence="1">
    <location>
        <begin position="126"/>
        <end position="140"/>
    </location>
</feature>
<feature type="region of interest" description="Disordered" evidence="1">
    <location>
        <begin position="75"/>
        <end position="160"/>
    </location>
</feature>
<sequence>MAAPKPVPSRAVLNALRGLVFTTSCSVILLAEERRRRTKVARAAIDNARKLHTVKARRRPLAMLDSRLPDSDLELLSIPQATDGPRPRKRRPVPDHDATSSGAKSRVQADAPTTKNNEHADRSASLAASGTNSASKSGFSVSPAVGLSAEPSSSPRSHLVPGLPEAVASVLERPLSEATLDRRFHTELLKPQGREEMQAEITTATSRVLDAVNSGHIRHIDPLSAKVLHYLRSPPRLDRQGAPRLDNALPCLKRLVEELETHPAGGAMCSVYRELGLGVFKKVISQKPPMTLSKTVRQLRYYCLRLVKIVIQHTPEELGSTLDVVLPLYKDVDQLSVPLLRWLAGTDNREGLRNLLRCLSSQPSSTYALNGSSVLRLLNGYAKRYKSACDTRRAYDALQNAGLPELVDITPAVEYDVHRYFLQLAHGQGDISMCLEEIGKLCEIDPDRAKEDRKLRGAVLITEASTGQALSVEASLQRLEDMIGPDSEEFLPTLSSLAGVWAQLLPPQEFEAAVRKLVETYRLPLERRWLYPVLGYHSKCADPAGMLSWLQFCVRNGYHPDDELLQNFYHSCRTYWRISDEEVYHFYETLREANPDLPPPRAIPQADATKRTQASKPNPKQTREDWETMYIRSAESLRPEDPCFDAQIFKTMQSCAFSGDWESVWASYEKNGSSALVRSLRCMRLAVLARLKLDAGSTAGASRLIEESAERGLDASELLTPVLMAHLAAGQDAGDVVRGTLRRGLRIHDMVYNKAAQSASRTGRQLEAIEICNLAAKENGQGDPLYSPYNFYNLVFAYTDLASYDRLAPLLSGFTAGKRWWAGKWLSKQAIKLAMKKVAKRAVTADTGHVVRKHEAALSQLNDALEHAFRCNQSPEQKAAMMHALAETFLTSMSNISKSPAADSTKATADGPRTTAASPASTTPKTQGESRKSAPVRYMTVKSERAPKEATRTTGGKTKVPPRPKDEVAEAAI</sequence>
<feature type="compositionally biased region" description="Low complexity" evidence="1">
    <location>
        <begin position="914"/>
        <end position="924"/>
    </location>
</feature>
<feature type="region of interest" description="Disordered" evidence="1">
    <location>
        <begin position="897"/>
        <end position="973"/>
    </location>
</feature>
<dbReference type="HOGENOM" id="CLU_323127_0_0_1"/>
<feature type="compositionally biased region" description="Polar residues" evidence="1">
    <location>
        <begin position="611"/>
        <end position="620"/>
    </location>
</feature>
<gene>
    <name evidence="2" type="ORF">ACRE_055270</name>
</gene>
<dbReference type="Proteomes" id="UP000029964">
    <property type="component" value="Unassembled WGS sequence"/>
</dbReference>
<evidence type="ECO:0000256" key="1">
    <source>
        <dbReference type="SAM" id="MobiDB-lite"/>
    </source>
</evidence>
<evidence type="ECO:0000313" key="2">
    <source>
        <dbReference type="EMBL" id="KFH43732.1"/>
    </source>
</evidence>